<evidence type="ECO:0000256" key="1">
    <source>
        <dbReference type="SAM" id="Coils"/>
    </source>
</evidence>
<dbReference type="EMBL" id="BLBS01000057">
    <property type="protein sequence ID" value="GET93249.1"/>
    <property type="molecule type" value="Genomic_DNA"/>
</dbReference>
<feature type="compositionally biased region" description="Low complexity" evidence="2">
    <location>
        <begin position="7"/>
        <end position="20"/>
    </location>
</feature>
<feature type="coiled-coil region" evidence="1">
    <location>
        <begin position="237"/>
        <end position="265"/>
    </location>
</feature>
<accession>A0A640L0E2</accession>
<comment type="caution">
    <text evidence="3">The sequence shown here is derived from an EMBL/GenBank/DDBJ whole genome shotgun (WGS) entry which is preliminary data.</text>
</comment>
<protein>
    <submittedName>
        <fullName evidence="3">Uncharacterized protein</fullName>
    </submittedName>
</protein>
<dbReference type="OrthoDB" id="264519at2759"/>
<proteinExistence type="predicted"/>
<keyword evidence="4" id="KW-1185">Reference proteome</keyword>
<keyword evidence="1" id="KW-0175">Coiled coil</keyword>
<name>A0A640L0E2_LEITA</name>
<evidence type="ECO:0000256" key="2">
    <source>
        <dbReference type="SAM" id="MobiDB-lite"/>
    </source>
</evidence>
<sequence length="367" mass="42025">MAGKPHSLGSSPGPGNTPPGHKAKTIPTHTHLDEHLPLCATQAATSSSVSAEASPVPLKAFFVNPTCAGSTPAMVSENFSSTQRCWHADMLEVEAYLNALDAARADSAKAGLYHQAHQCIQRMEKIIRLLAKRIARQANIMAERARQTLTDQQRLLQRNFRERWKTKMLVYQENALGMFTTAEQHHYAERMREDARAQDELQNARAGGSKAHAWSSKVQHLKSELQLYLRQYRYREAEQVQVQLNRLEKQEQQAQLRNIKNLQQQRLHAMRVKQEEQLAKMKMAHQHEKQQITRTCRAELDAMTRQHEAALKAVEERCLFLHERVQAILKAYKDAEALDPRGTGLKLIQVSQLLWTHREVQRPREYG</sequence>
<organism evidence="3 4">
    <name type="scientific">Leishmania tarentolae</name>
    <name type="common">Sauroleishmania tarentolae</name>
    <dbReference type="NCBI Taxonomy" id="5689"/>
    <lineage>
        <taxon>Eukaryota</taxon>
        <taxon>Discoba</taxon>
        <taxon>Euglenozoa</taxon>
        <taxon>Kinetoplastea</taxon>
        <taxon>Metakinetoplastina</taxon>
        <taxon>Trypanosomatida</taxon>
        <taxon>Trypanosomatidae</taxon>
        <taxon>Leishmaniinae</taxon>
        <taxon>Leishmania</taxon>
        <taxon>lizard Leishmania</taxon>
    </lineage>
</organism>
<dbReference type="VEuPathDB" id="TriTrypDB:LtaPh_3617900"/>
<gene>
    <name evidence="3" type="ORF">LtaPh_3617900</name>
</gene>
<feature type="region of interest" description="Disordered" evidence="2">
    <location>
        <begin position="1"/>
        <end position="27"/>
    </location>
</feature>
<evidence type="ECO:0000313" key="4">
    <source>
        <dbReference type="Proteomes" id="UP000419144"/>
    </source>
</evidence>
<reference evidence="3" key="1">
    <citation type="submission" date="2019-11" db="EMBL/GenBank/DDBJ databases">
        <title>Leishmania tarentolae CDS.</title>
        <authorList>
            <person name="Goto Y."/>
            <person name="Yamagishi J."/>
        </authorList>
    </citation>
    <scope>NUCLEOTIDE SEQUENCE [LARGE SCALE GENOMIC DNA]</scope>
    <source>
        <strain evidence="3">Parrot Tar II</strain>
    </source>
</reference>
<dbReference type="Proteomes" id="UP000419144">
    <property type="component" value="Unassembled WGS sequence"/>
</dbReference>
<dbReference type="AlphaFoldDB" id="A0A640L0E2"/>
<evidence type="ECO:0000313" key="3">
    <source>
        <dbReference type="EMBL" id="GET93249.1"/>
    </source>
</evidence>